<evidence type="ECO:0000256" key="9">
    <source>
        <dbReference type="ARBA" id="ARBA00049529"/>
    </source>
</evidence>
<dbReference type="AlphaFoldDB" id="A0A1I4PV04"/>
<comment type="subunit">
    <text evidence="3">Homodimer.</text>
</comment>
<name>A0A1I4PV04_ECTMO</name>
<keyword evidence="4" id="KW-0663">Pyridoxal phosphate</keyword>
<dbReference type="CDD" id="cd01559">
    <property type="entry name" value="ADCL_like"/>
    <property type="match status" value="1"/>
</dbReference>
<organism evidence="13 14">
    <name type="scientific">Ectothiorhodospira mobilis</name>
    <dbReference type="NCBI Taxonomy" id="195064"/>
    <lineage>
        <taxon>Bacteria</taxon>
        <taxon>Pseudomonadati</taxon>
        <taxon>Pseudomonadota</taxon>
        <taxon>Gammaproteobacteria</taxon>
        <taxon>Chromatiales</taxon>
        <taxon>Ectothiorhodospiraceae</taxon>
        <taxon>Ectothiorhodospira</taxon>
    </lineage>
</organism>
<dbReference type="InterPro" id="IPR043132">
    <property type="entry name" value="BCAT-like_C"/>
</dbReference>
<dbReference type="Gene3D" id="3.20.10.10">
    <property type="entry name" value="D-amino Acid Aminotransferase, subunit A, domain 2"/>
    <property type="match status" value="1"/>
</dbReference>
<keyword evidence="6 13" id="KW-0456">Lyase</keyword>
<evidence type="ECO:0000256" key="11">
    <source>
        <dbReference type="ARBA" id="ARBA00069174"/>
    </source>
</evidence>
<evidence type="ECO:0000256" key="7">
    <source>
        <dbReference type="ARBA" id="ARBA00035633"/>
    </source>
</evidence>
<dbReference type="GO" id="GO:0030170">
    <property type="term" value="F:pyridoxal phosphate binding"/>
    <property type="evidence" value="ECO:0007669"/>
    <property type="project" value="InterPro"/>
</dbReference>
<dbReference type="FunFam" id="3.20.10.10:FF:000002">
    <property type="entry name" value="D-alanine aminotransferase"/>
    <property type="match status" value="1"/>
</dbReference>
<comment type="cofactor">
    <cofactor evidence="1">
        <name>pyridoxal 5'-phosphate</name>
        <dbReference type="ChEBI" id="CHEBI:597326"/>
    </cofactor>
</comment>
<dbReference type="InterPro" id="IPR017824">
    <property type="entry name" value="Aminodeoxychorismate_lyase_IV"/>
</dbReference>
<keyword evidence="5" id="KW-0289">Folate biosynthesis</keyword>
<dbReference type="SUPFAM" id="SSF56752">
    <property type="entry name" value="D-aminoacid aminotransferase-like PLP-dependent enzymes"/>
    <property type="match status" value="1"/>
</dbReference>
<dbReference type="OrthoDB" id="9805628at2"/>
<proteinExistence type="inferred from homology"/>
<evidence type="ECO:0000256" key="10">
    <source>
        <dbReference type="ARBA" id="ARBA00054027"/>
    </source>
</evidence>
<keyword evidence="14" id="KW-1185">Reference proteome</keyword>
<dbReference type="EC" id="4.1.3.38" evidence="8 12"/>
<evidence type="ECO:0000313" key="14">
    <source>
        <dbReference type="Proteomes" id="UP000199556"/>
    </source>
</evidence>
<evidence type="ECO:0000256" key="3">
    <source>
        <dbReference type="ARBA" id="ARBA00011738"/>
    </source>
</evidence>
<dbReference type="PANTHER" id="PTHR42743:SF2">
    <property type="entry name" value="AMINODEOXYCHORISMATE LYASE"/>
    <property type="match status" value="1"/>
</dbReference>
<accession>A0A1I4PV04</accession>
<dbReference type="GO" id="GO:0046656">
    <property type="term" value="P:folic acid biosynthetic process"/>
    <property type="evidence" value="ECO:0007669"/>
    <property type="project" value="UniProtKB-KW"/>
</dbReference>
<evidence type="ECO:0000256" key="12">
    <source>
        <dbReference type="NCBIfam" id="TIGR03461"/>
    </source>
</evidence>
<sequence>MILVNGQPAHTLPVEDRGLQYGDGLFETLRIHHGSPVCWERHRTRLSAGCRRLGIPLPGPDLLDAEISRVCAGVDAGVLKLILTRGPGPRGYAPPKGAQPTRILQVAPAPRHPDAWSREGVAVRLCTTRLARNPRLAEIKHLNRLEQVLARSEWDDEVQEGIMRDTEGQVVEGVMSNLFLVCGDGLRTPDLQHCGVAGITRARVMELADRRGIPCRVGAISEADLWRADGLFLTNTLIGIWPVSCLAGKTRPVPPLVGHLREALGLTEGGCRA</sequence>
<dbReference type="InterPro" id="IPR001544">
    <property type="entry name" value="Aminotrans_IV"/>
</dbReference>
<dbReference type="NCBIfam" id="TIGR03461">
    <property type="entry name" value="pabC_Proteo"/>
    <property type="match status" value="1"/>
</dbReference>
<dbReference type="GO" id="GO:0008153">
    <property type="term" value="P:4-aminobenzoate biosynthetic process"/>
    <property type="evidence" value="ECO:0007669"/>
    <property type="project" value="UniProtKB-UniRule"/>
</dbReference>
<dbReference type="InterPro" id="IPR043131">
    <property type="entry name" value="BCAT-like_N"/>
</dbReference>
<evidence type="ECO:0000256" key="4">
    <source>
        <dbReference type="ARBA" id="ARBA00022898"/>
    </source>
</evidence>
<dbReference type="PANTHER" id="PTHR42743">
    <property type="entry name" value="AMINO-ACID AMINOTRANSFERASE"/>
    <property type="match status" value="1"/>
</dbReference>
<comment type="pathway">
    <text evidence="7">Cofactor biosynthesis; tetrahydrofolate biosynthesis; 4-aminobenzoate from chorismate: step 2/2.</text>
</comment>
<dbReference type="STRING" id="195064.SAMN05421721_102255"/>
<protein>
    <recommendedName>
        <fullName evidence="11 12">Aminodeoxychorismate lyase</fullName>
        <ecNumber evidence="8 12">4.1.3.38</ecNumber>
    </recommendedName>
</protein>
<dbReference type="InterPro" id="IPR050571">
    <property type="entry name" value="Class-IV_PLP-Dep_Aminotrnsfr"/>
</dbReference>
<evidence type="ECO:0000256" key="6">
    <source>
        <dbReference type="ARBA" id="ARBA00023239"/>
    </source>
</evidence>
<reference evidence="13 14" key="1">
    <citation type="submission" date="2016-10" db="EMBL/GenBank/DDBJ databases">
        <authorList>
            <person name="de Groot N.N."/>
        </authorList>
    </citation>
    <scope>NUCLEOTIDE SEQUENCE [LARGE SCALE GENOMIC DNA]</scope>
    <source>
        <strain evidence="13 14">DSM 4180</strain>
    </source>
</reference>
<evidence type="ECO:0000256" key="8">
    <source>
        <dbReference type="ARBA" id="ARBA00035676"/>
    </source>
</evidence>
<dbReference type="EMBL" id="FOUO01000002">
    <property type="protein sequence ID" value="SFM31416.1"/>
    <property type="molecule type" value="Genomic_DNA"/>
</dbReference>
<dbReference type="Gene3D" id="3.30.470.10">
    <property type="match status" value="1"/>
</dbReference>
<comment type="similarity">
    <text evidence="2">Belongs to the class-IV pyridoxal-phosphate-dependent aminotransferase family.</text>
</comment>
<dbReference type="Pfam" id="PF01063">
    <property type="entry name" value="Aminotran_4"/>
    <property type="match status" value="1"/>
</dbReference>
<evidence type="ECO:0000256" key="1">
    <source>
        <dbReference type="ARBA" id="ARBA00001933"/>
    </source>
</evidence>
<gene>
    <name evidence="13" type="ORF">SAMN05421721_102255</name>
</gene>
<dbReference type="InterPro" id="IPR036038">
    <property type="entry name" value="Aminotransferase-like"/>
</dbReference>
<evidence type="ECO:0000256" key="5">
    <source>
        <dbReference type="ARBA" id="ARBA00022909"/>
    </source>
</evidence>
<evidence type="ECO:0000256" key="2">
    <source>
        <dbReference type="ARBA" id="ARBA00009320"/>
    </source>
</evidence>
<dbReference type="RefSeq" id="WP_090483651.1">
    <property type="nucleotide sequence ID" value="NZ_FOUO01000002.1"/>
</dbReference>
<dbReference type="GO" id="GO:0008696">
    <property type="term" value="F:4-amino-4-deoxychorismate lyase activity"/>
    <property type="evidence" value="ECO:0007669"/>
    <property type="project" value="UniProtKB-UniRule"/>
</dbReference>
<comment type="catalytic activity">
    <reaction evidence="9">
        <text>4-amino-4-deoxychorismate = 4-aminobenzoate + pyruvate + H(+)</text>
        <dbReference type="Rhea" id="RHEA:16201"/>
        <dbReference type="ChEBI" id="CHEBI:15361"/>
        <dbReference type="ChEBI" id="CHEBI:15378"/>
        <dbReference type="ChEBI" id="CHEBI:17836"/>
        <dbReference type="ChEBI" id="CHEBI:58406"/>
        <dbReference type="EC" id="4.1.3.38"/>
    </reaction>
</comment>
<dbReference type="Proteomes" id="UP000199556">
    <property type="component" value="Unassembled WGS sequence"/>
</dbReference>
<evidence type="ECO:0000313" key="13">
    <source>
        <dbReference type="EMBL" id="SFM31416.1"/>
    </source>
</evidence>
<dbReference type="GO" id="GO:0005829">
    <property type="term" value="C:cytosol"/>
    <property type="evidence" value="ECO:0007669"/>
    <property type="project" value="TreeGrafter"/>
</dbReference>
<comment type="function">
    <text evidence="10">Involved in the biosynthesis of p-aminobenzoate (PABA), a precursor of tetrahydrofolate. Converts 4-amino-4-deoxychorismate into 4-aminobenzoate (PABA) and pyruvate.</text>
</comment>
<dbReference type="NCBIfam" id="NF004761">
    <property type="entry name" value="PRK06092.1"/>
    <property type="match status" value="1"/>
</dbReference>